<reference evidence="1" key="2">
    <citation type="submission" date="2021-04" db="EMBL/GenBank/DDBJ databases">
        <authorList>
            <person name="Gilroy R."/>
        </authorList>
    </citation>
    <scope>NUCLEOTIDE SEQUENCE</scope>
    <source>
        <strain evidence="1">ChiW7-2402</strain>
    </source>
</reference>
<dbReference type="CDD" id="cd19958">
    <property type="entry name" value="pyocin_knob"/>
    <property type="match status" value="1"/>
</dbReference>
<comment type="caution">
    <text evidence="1">The sequence shown here is derived from an EMBL/GenBank/DDBJ whole genome shotgun (WGS) entry which is preliminary data.</text>
</comment>
<organism evidence="1 2">
    <name type="scientific">Candidatus Gallimonas intestinavium</name>
    <dbReference type="NCBI Taxonomy" id="2838603"/>
    <lineage>
        <taxon>Bacteria</taxon>
        <taxon>Bacillati</taxon>
        <taxon>Bacillota</taxon>
        <taxon>Clostridia</taxon>
        <taxon>Candidatus Gallimonas</taxon>
    </lineage>
</organism>
<name>A0A9D2JZM7_9FIRM</name>
<reference evidence="1" key="1">
    <citation type="journal article" date="2021" name="PeerJ">
        <title>Extensive microbial diversity within the chicken gut microbiome revealed by metagenomics and culture.</title>
        <authorList>
            <person name="Gilroy R."/>
            <person name="Ravi A."/>
            <person name="Getino M."/>
            <person name="Pursley I."/>
            <person name="Horton D.L."/>
            <person name="Alikhan N.F."/>
            <person name="Baker D."/>
            <person name="Gharbi K."/>
            <person name="Hall N."/>
            <person name="Watson M."/>
            <person name="Adriaenssens E.M."/>
            <person name="Foster-Nyarko E."/>
            <person name="Jarju S."/>
            <person name="Secka A."/>
            <person name="Antonio M."/>
            <person name="Oren A."/>
            <person name="Chaudhuri R.R."/>
            <person name="La Ragione R."/>
            <person name="Hildebrand F."/>
            <person name="Pallen M.J."/>
        </authorList>
    </citation>
    <scope>NUCLEOTIDE SEQUENCE</scope>
    <source>
        <strain evidence="1">ChiW7-2402</strain>
    </source>
</reference>
<dbReference type="EMBL" id="DXBB01000129">
    <property type="protein sequence ID" value="HIZ73580.1"/>
    <property type="molecule type" value="Genomic_DNA"/>
</dbReference>
<proteinExistence type="predicted"/>
<evidence type="ECO:0000313" key="2">
    <source>
        <dbReference type="Proteomes" id="UP000824102"/>
    </source>
</evidence>
<dbReference type="AlphaFoldDB" id="A0A9D2JZM7"/>
<accession>A0A9D2JZM7</accession>
<protein>
    <submittedName>
        <fullName evidence="1">Pyocin knob domain-containing protein</fullName>
    </submittedName>
</protein>
<evidence type="ECO:0000313" key="1">
    <source>
        <dbReference type="EMBL" id="HIZ73580.1"/>
    </source>
</evidence>
<sequence>MAQQEITIRVTGKRAETDFGDLVSFNENSYRLKFDFDSEWNDYSQRVAVVLWAGGCAEQVFTGSACDMPAVASPDCDTALVGVYSSNGTGKRIASSFVRLRCLPGAYCEPPEAPPKSLHEQILDLLNAFDFSALGVKLPAGTYSSVEVNAYGFVTGGKQIVEIGGEGQTQPSSSLADGGIFFRKEEDGYTLCHYEDGTLTAITGLGGGSGGAVTSVNGLTGAVTIDKFDLGLPQVALTGSYNDLEDLPEAAAVTSVNGLTGAVTIDKFDLGLPQVALTGSYNDLEDLPAAAAVTSVNGLTGAVTIDKFDLGLPQVALTGSYNDLEDLPAAAAVTSVNGLTGAVTIDKFDLGLPQVALTGSYNDLLDKPTSTGGGGAVTSVNGLTGAVTIDKFDLGLGAVENARQMPLGDSVRFGANFNSLDDTGCYYVQGTADLPCTNGPTSSSNSLSNCRWFLMTFSHNDAGQYVTQVAFSLMSDCAVRIRNKAGSSWGSWKTVI</sequence>
<gene>
    <name evidence="1" type="ORF">H9964_08370</name>
</gene>
<dbReference type="Proteomes" id="UP000824102">
    <property type="component" value="Unassembled WGS sequence"/>
</dbReference>